<gene>
    <name evidence="2" type="ORF">IPV69_07520</name>
</gene>
<accession>A0A7M2X359</accession>
<dbReference type="SMART" id="SM01130">
    <property type="entry name" value="DHDPS"/>
    <property type="match status" value="1"/>
</dbReference>
<proteinExistence type="predicted"/>
<dbReference type="KEGG" id="hbs:IPV69_07520"/>
<dbReference type="CDD" id="cd00408">
    <property type="entry name" value="DHDPS-like"/>
    <property type="match status" value="1"/>
</dbReference>
<evidence type="ECO:0000313" key="3">
    <source>
        <dbReference type="Proteomes" id="UP000593765"/>
    </source>
</evidence>
<evidence type="ECO:0000313" key="2">
    <source>
        <dbReference type="EMBL" id="QOV91200.1"/>
    </source>
</evidence>
<dbReference type="Proteomes" id="UP000593765">
    <property type="component" value="Chromosome"/>
</dbReference>
<protein>
    <submittedName>
        <fullName evidence="2">Dihydrodipicolinate synthase family protein</fullName>
    </submittedName>
</protein>
<keyword evidence="1" id="KW-0456">Lyase</keyword>
<dbReference type="Gene3D" id="3.20.20.70">
    <property type="entry name" value="Aldolase class I"/>
    <property type="match status" value="1"/>
</dbReference>
<reference evidence="2 3" key="1">
    <citation type="submission" date="2020-10" db="EMBL/GenBank/DDBJ databases">
        <title>Wide distribution of Phycisphaera-like planctomycetes from WD2101 soil group in peatlands and genome analysis of the first cultivated representative.</title>
        <authorList>
            <person name="Dedysh S.N."/>
            <person name="Beletsky A.V."/>
            <person name="Ivanova A."/>
            <person name="Kulichevskaya I.S."/>
            <person name="Suzina N.E."/>
            <person name="Philippov D.A."/>
            <person name="Rakitin A.L."/>
            <person name="Mardanov A.V."/>
            <person name="Ravin N.V."/>
        </authorList>
    </citation>
    <scope>NUCLEOTIDE SEQUENCE [LARGE SCALE GENOMIC DNA]</scope>
    <source>
        <strain evidence="2 3">M1803</strain>
    </source>
</reference>
<dbReference type="InterPro" id="IPR002220">
    <property type="entry name" value="DapA-like"/>
</dbReference>
<keyword evidence="3" id="KW-1185">Reference proteome</keyword>
<dbReference type="EMBL" id="CP063458">
    <property type="protein sequence ID" value="QOV91200.1"/>
    <property type="molecule type" value="Genomic_DNA"/>
</dbReference>
<dbReference type="RefSeq" id="WP_206294378.1">
    <property type="nucleotide sequence ID" value="NZ_CP063458.1"/>
</dbReference>
<dbReference type="InterPro" id="IPR013785">
    <property type="entry name" value="Aldolase_TIM"/>
</dbReference>
<name>A0A7M2X359_9BACT</name>
<organism evidence="2 3">
    <name type="scientific">Humisphaera borealis</name>
    <dbReference type="NCBI Taxonomy" id="2807512"/>
    <lineage>
        <taxon>Bacteria</taxon>
        <taxon>Pseudomonadati</taxon>
        <taxon>Planctomycetota</taxon>
        <taxon>Phycisphaerae</taxon>
        <taxon>Tepidisphaerales</taxon>
        <taxon>Tepidisphaeraceae</taxon>
        <taxon>Humisphaera</taxon>
    </lineage>
</organism>
<dbReference type="GO" id="GO:0016829">
    <property type="term" value="F:lyase activity"/>
    <property type="evidence" value="ECO:0007669"/>
    <property type="project" value="UniProtKB-KW"/>
</dbReference>
<sequence length="306" mass="32604">MLTTLTPDALVASVLAVPPLARNADYSLNDAENTKIIRHIEAGGIRTLLYGGNANFYHIPLSEYDQVLAYLGQAAGPDTLVIPSAGPAYGLSIDQAKIIRKHKFPTVMLLPQVGITTSKGVAAGVERFVQAAGVPALLYIKHDGYIEPEDVGPLAEKKLISGIKYATVRNDADTKADPYLHKLLGYVDKKIVISGIGEQPAIVHVDGFKLGGFTSGCICVAPNLSRKMLVALRAGDIGEADRIRGIFRGLEDLRNAINPIRVLHEAVRLAGIANTGPLTPLLTNAPEADHARIREAATKLLAADKA</sequence>
<evidence type="ECO:0000256" key="1">
    <source>
        <dbReference type="ARBA" id="ARBA00023239"/>
    </source>
</evidence>
<dbReference type="AlphaFoldDB" id="A0A7M2X359"/>
<dbReference type="SUPFAM" id="SSF51569">
    <property type="entry name" value="Aldolase"/>
    <property type="match status" value="1"/>
</dbReference>